<dbReference type="GO" id="GO:0009755">
    <property type="term" value="P:hormone-mediated signaling pathway"/>
    <property type="evidence" value="ECO:0007669"/>
    <property type="project" value="TreeGrafter"/>
</dbReference>
<name>A0A9Q0FRK2_9ROSI</name>
<dbReference type="PANTHER" id="PTHR31529:SF50">
    <property type="entry name" value="LOB DOMAIN PROTEIN"/>
    <property type="match status" value="1"/>
</dbReference>
<protein>
    <recommendedName>
        <fullName evidence="2">LOB domain-containing protein</fullName>
    </recommendedName>
</protein>
<dbReference type="PANTHER" id="PTHR31529">
    <property type="entry name" value="LOB DOMAIN CONTAINING PROTEIN"/>
    <property type="match status" value="1"/>
</dbReference>
<evidence type="ECO:0000313" key="4">
    <source>
        <dbReference type="Proteomes" id="UP001141552"/>
    </source>
</evidence>
<dbReference type="GO" id="GO:0005634">
    <property type="term" value="C:nucleus"/>
    <property type="evidence" value="ECO:0007669"/>
    <property type="project" value="TreeGrafter"/>
</dbReference>
<proteinExistence type="inferred from homology"/>
<dbReference type="OrthoDB" id="1840682at2759"/>
<dbReference type="EMBL" id="JAKUCV010004168">
    <property type="protein sequence ID" value="KAJ4836277.1"/>
    <property type="molecule type" value="Genomic_DNA"/>
</dbReference>
<accession>A0A9Q0FRK2</accession>
<reference evidence="3" key="2">
    <citation type="journal article" date="2023" name="Plants (Basel)">
        <title>Annotation of the Turnera subulata (Passifloraceae) Draft Genome Reveals the S-Locus Evolved after the Divergence of Turneroideae from Passifloroideae in a Stepwise Manner.</title>
        <authorList>
            <person name="Henning P.M."/>
            <person name="Roalson E.H."/>
            <person name="Mir W."/>
            <person name="McCubbin A.G."/>
            <person name="Shore J.S."/>
        </authorList>
    </citation>
    <scope>NUCLEOTIDE SEQUENCE</scope>
    <source>
        <strain evidence="3">F60SS</strain>
    </source>
</reference>
<dbReference type="Proteomes" id="UP001141552">
    <property type="component" value="Unassembled WGS sequence"/>
</dbReference>
<gene>
    <name evidence="3" type="ORF">Tsubulata_041941</name>
</gene>
<comment type="similarity">
    <text evidence="1">Belongs to the LOB domain-containing protein family.</text>
</comment>
<reference evidence="3" key="1">
    <citation type="submission" date="2022-02" db="EMBL/GenBank/DDBJ databases">
        <authorList>
            <person name="Henning P.M."/>
            <person name="McCubbin A.G."/>
            <person name="Shore J.S."/>
        </authorList>
    </citation>
    <scope>NUCLEOTIDE SEQUENCE</scope>
    <source>
        <strain evidence="3">F60SS</strain>
        <tissue evidence="3">Leaves</tissue>
    </source>
</reference>
<feature type="domain" description="LOB" evidence="2">
    <location>
        <begin position="6"/>
        <end position="108"/>
    </location>
</feature>
<comment type="caution">
    <text evidence="3">The sequence shown here is derived from an EMBL/GenBank/DDBJ whole genome shotgun (WGS) entry which is preliminary data.</text>
</comment>
<organism evidence="3 4">
    <name type="scientific">Turnera subulata</name>
    <dbReference type="NCBI Taxonomy" id="218843"/>
    <lineage>
        <taxon>Eukaryota</taxon>
        <taxon>Viridiplantae</taxon>
        <taxon>Streptophyta</taxon>
        <taxon>Embryophyta</taxon>
        <taxon>Tracheophyta</taxon>
        <taxon>Spermatophyta</taxon>
        <taxon>Magnoliopsida</taxon>
        <taxon>eudicotyledons</taxon>
        <taxon>Gunneridae</taxon>
        <taxon>Pentapetalae</taxon>
        <taxon>rosids</taxon>
        <taxon>fabids</taxon>
        <taxon>Malpighiales</taxon>
        <taxon>Passifloraceae</taxon>
        <taxon>Turnera</taxon>
    </lineage>
</organism>
<dbReference type="GO" id="GO:0045893">
    <property type="term" value="P:positive regulation of DNA-templated transcription"/>
    <property type="evidence" value="ECO:0007669"/>
    <property type="project" value="TreeGrafter"/>
</dbReference>
<evidence type="ECO:0000256" key="1">
    <source>
        <dbReference type="ARBA" id="ARBA00005474"/>
    </source>
</evidence>
<dbReference type="PROSITE" id="PS50891">
    <property type="entry name" value="LOB"/>
    <property type="match status" value="1"/>
</dbReference>
<sequence length="220" mass="24167">MTGQGSSCGACKFLRRRCTSDCVFAPYFCYDQAATHFAAVHKVFGASNVSKLLLHLPVHNRSEAAITISYEALARIRDPVYGCIAHIFALQQQVASLQEEIEILGNQIANLTFGIPSHGSSQISPNPISDIQFSSEEYAINPQGYQSEPAAILENQPGYTGGSQAIDHCLTDEQIPPPLGWEDQSPNFLPHPNTIERLLEGVNKDIFTYCSWVDNGYGFN</sequence>
<dbReference type="Pfam" id="PF03195">
    <property type="entry name" value="LOB"/>
    <property type="match status" value="1"/>
</dbReference>
<keyword evidence="4" id="KW-1185">Reference proteome</keyword>
<dbReference type="AlphaFoldDB" id="A0A9Q0FRK2"/>
<evidence type="ECO:0000259" key="2">
    <source>
        <dbReference type="PROSITE" id="PS50891"/>
    </source>
</evidence>
<evidence type="ECO:0000313" key="3">
    <source>
        <dbReference type="EMBL" id="KAJ4836277.1"/>
    </source>
</evidence>
<dbReference type="InterPro" id="IPR004883">
    <property type="entry name" value="LOB"/>
</dbReference>